<dbReference type="OrthoDB" id="3949537at2"/>
<evidence type="ECO:0000313" key="8">
    <source>
        <dbReference type="EMBL" id="AIL96106.1"/>
    </source>
</evidence>
<dbReference type="PANTHER" id="PTHR31566">
    <property type="entry name" value="CYTOCHROME C BIOGENESIS PROTEIN CCS1, CHLOROPLASTIC"/>
    <property type="match status" value="1"/>
</dbReference>
<proteinExistence type="predicted"/>
<organism evidence="8 9">
    <name type="scientific">Corynebacterium ureicelerivorans</name>
    <dbReference type="NCBI Taxonomy" id="401472"/>
    <lineage>
        <taxon>Bacteria</taxon>
        <taxon>Bacillati</taxon>
        <taxon>Actinomycetota</taxon>
        <taxon>Actinomycetes</taxon>
        <taxon>Mycobacteriales</taxon>
        <taxon>Corynebacteriaceae</taxon>
        <taxon>Corynebacterium</taxon>
    </lineage>
</organism>
<evidence type="ECO:0000256" key="5">
    <source>
        <dbReference type="ARBA" id="ARBA00023136"/>
    </source>
</evidence>
<gene>
    <name evidence="8" type="ORF">CUREI_01160</name>
</gene>
<dbReference type="Proteomes" id="UP000028939">
    <property type="component" value="Chromosome"/>
</dbReference>
<evidence type="ECO:0000256" key="2">
    <source>
        <dbReference type="ARBA" id="ARBA00022692"/>
    </source>
</evidence>
<accession>A0A077HI69</accession>
<dbReference type="PANTHER" id="PTHR31566:SF0">
    <property type="entry name" value="CYTOCHROME C BIOGENESIS PROTEIN CCS1, CHLOROPLASTIC"/>
    <property type="match status" value="1"/>
</dbReference>
<evidence type="ECO:0000256" key="1">
    <source>
        <dbReference type="ARBA" id="ARBA00004141"/>
    </source>
</evidence>
<dbReference type="GO" id="GO:0016020">
    <property type="term" value="C:membrane"/>
    <property type="evidence" value="ECO:0007669"/>
    <property type="project" value="UniProtKB-SubCell"/>
</dbReference>
<evidence type="ECO:0000256" key="6">
    <source>
        <dbReference type="SAM" id="Phobius"/>
    </source>
</evidence>
<dbReference type="EMBL" id="CP009215">
    <property type="protein sequence ID" value="AIL96106.1"/>
    <property type="molecule type" value="Genomic_DNA"/>
</dbReference>
<dbReference type="Pfam" id="PF05140">
    <property type="entry name" value="ResB"/>
    <property type="match status" value="1"/>
</dbReference>
<evidence type="ECO:0000259" key="7">
    <source>
        <dbReference type="Pfam" id="PF05140"/>
    </source>
</evidence>
<dbReference type="InterPro" id="IPR007816">
    <property type="entry name" value="ResB-like_domain"/>
</dbReference>
<name>A0A077HI69_9CORY</name>
<evidence type="ECO:0000313" key="9">
    <source>
        <dbReference type="Proteomes" id="UP000028939"/>
    </source>
</evidence>
<evidence type="ECO:0000256" key="4">
    <source>
        <dbReference type="ARBA" id="ARBA00022989"/>
    </source>
</evidence>
<keyword evidence="3" id="KW-0201">Cytochrome c-type biogenesis</keyword>
<feature type="transmembrane region" description="Helical" evidence="6">
    <location>
        <begin position="172"/>
        <end position="192"/>
    </location>
</feature>
<protein>
    <submittedName>
        <fullName evidence="8">Cytochrome C biogenesis protein ResB</fullName>
    </submittedName>
</protein>
<keyword evidence="9" id="KW-1185">Reference proteome</keyword>
<keyword evidence="5 6" id="KW-0472">Membrane</keyword>
<comment type="subcellular location">
    <subcellularLocation>
        <location evidence="1">Membrane</location>
        <topology evidence="1">Multi-pass membrane protein</topology>
    </subcellularLocation>
</comment>
<keyword evidence="2 6" id="KW-0812">Transmembrane</keyword>
<dbReference type="InterPro" id="IPR023494">
    <property type="entry name" value="Cyt_c_bgen_Ccs1/CcsB/ResB"/>
</dbReference>
<dbReference type="HOGENOM" id="CLU_023092_0_0_11"/>
<dbReference type="KEGG" id="cuv:CUREI_01160"/>
<dbReference type="RefSeq" id="WP_038609449.1">
    <property type="nucleotide sequence ID" value="NZ_CP009215.1"/>
</dbReference>
<dbReference type="STRING" id="401472.CUREI_01160"/>
<feature type="transmembrane region" description="Helical" evidence="6">
    <location>
        <begin position="467"/>
        <end position="486"/>
    </location>
</feature>
<reference evidence="8 9" key="1">
    <citation type="submission" date="2014-08" db="EMBL/GenBank/DDBJ databases">
        <title>Complete genome sequence of Corynebacterium ureicelerivorans DSM 45051, a lipophilic and urea-splitting isolate from a blood culture of a septicaemia patient.</title>
        <authorList>
            <person name="Tippelt A."/>
            <person name="Albersmeier A."/>
            <person name="Brinkrolf K."/>
            <person name="Ruckert C."/>
            <person name="Tauch A."/>
        </authorList>
    </citation>
    <scope>NUCLEOTIDE SEQUENCE [LARGE SCALE GENOMIC DNA]</scope>
    <source>
        <strain evidence="8 9">IMMIB RIV-2301</strain>
    </source>
</reference>
<evidence type="ECO:0000256" key="3">
    <source>
        <dbReference type="ARBA" id="ARBA00022748"/>
    </source>
</evidence>
<dbReference type="AlphaFoldDB" id="A0A077HI69"/>
<dbReference type="GO" id="GO:0017004">
    <property type="term" value="P:cytochrome complex assembly"/>
    <property type="evidence" value="ECO:0007669"/>
    <property type="project" value="UniProtKB-KW"/>
</dbReference>
<feature type="domain" description="ResB-like" evidence="7">
    <location>
        <begin position="18"/>
        <end position="528"/>
    </location>
</feature>
<keyword evidence="4 6" id="KW-1133">Transmembrane helix</keyword>
<feature type="transmembrane region" description="Helical" evidence="6">
    <location>
        <begin position="75"/>
        <end position="96"/>
    </location>
</feature>
<sequence length="554" mass="61102">MRTASTWLKKAWHWLTSMRTALMLLFVLAVASIPGALLPQRTVSSSLVDDYLKANPTTGPIYDKLQLFDVFQSTWFLAIIVLLTISLVGCIIPRSIDHWRAYKAKPTRAPKYLGRMPHHVEGEVAGAPEDVEKQLRKQLKRWHVASYTPDEDRAGAYSISAERGYTRELMNLIFHIGIVAMILTFMAGRMVFYEGQVIVVTNSEAESAVPVEQSRVFCNTSPANFDVFRAGPLFDGTGLTPFCFESQNSSATYLNNGQANEFSSDITYTDDLSVPQEEWTPTSLAVNHPLRVGGDRVYLQGHGFAPQVTLTWPNGETRTQMVQFRPTDVFTFLSSGVMRFDPPAGMYPDLTERRQHQIAIEGNFAPTARWAGPNGDQLQSAFPSMDDPAVSVDVYVGDAGLDTGRPQNIFVLDQSLVADGRLEKVSRVQLTPGSVATVDTGDGEVKVRFDGAAEYANYQISRDPTQVWALVASAVMLAGLAGSLAIKRRRIWVRLRPRTSDVGESPVTQVEIAGLARTDRAGWGREFDDIAAAILGLGPDDDEGVQGEFNPYDL</sequence>